<keyword evidence="3" id="KW-0804">Transcription</keyword>
<sequence>MTIPIPIKRGKKTKASGATSAAATGQVQSLTRGLKLLEYISESQGQVALTDLAQQAGLPNSTTHRLLTTMQQQGFVRQVGDLGLWTMGAQAFVVGSSFLQSRNLLAMVHPILRRLMDESGETVNLAVLDHSDYQAIIIDQVQCTALMRMSAPIGGKLPMHASGAGKAFLSTLSDEKLVQLLHKKGLHAYTQHTRTNPVSLKENLAQIRKQGYSFDDEEHALGLRCIAACLYDEHHEAFAAISISGPVSRITDDRVTELGALVIHAAKEITQSYGGGNR</sequence>
<dbReference type="InterPro" id="IPR036388">
    <property type="entry name" value="WH-like_DNA-bd_sf"/>
</dbReference>
<dbReference type="InterPro" id="IPR036390">
    <property type="entry name" value="WH_DNA-bd_sf"/>
</dbReference>
<dbReference type="Gene3D" id="1.10.10.10">
    <property type="entry name" value="Winged helix-like DNA-binding domain superfamily/Winged helix DNA-binding domain"/>
    <property type="match status" value="1"/>
</dbReference>
<dbReference type="NCBIfam" id="NF008601">
    <property type="entry name" value="PRK11569.1"/>
    <property type="match status" value="1"/>
</dbReference>
<evidence type="ECO:0000256" key="3">
    <source>
        <dbReference type="ARBA" id="ARBA00023163"/>
    </source>
</evidence>
<dbReference type="InterPro" id="IPR029016">
    <property type="entry name" value="GAF-like_dom_sf"/>
</dbReference>
<dbReference type="Gene3D" id="3.30.450.40">
    <property type="match status" value="1"/>
</dbReference>
<feature type="domain" description="HTH iclR-type" evidence="4">
    <location>
        <begin position="27"/>
        <end position="89"/>
    </location>
</feature>
<evidence type="ECO:0000313" key="7">
    <source>
        <dbReference type="Proteomes" id="UP000266744"/>
    </source>
</evidence>
<evidence type="ECO:0000259" key="4">
    <source>
        <dbReference type="PROSITE" id="PS51077"/>
    </source>
</evidence>
<dbReference type="RefSeq" id="WP_064515540.1">
    <property type="nucleotide sequence ID" value="NZ_CBCSBH010000035.1"/>
</dbReference>
<dbReference type="Pfam" id="PF01614">
    <property type="entry name" value="IclR_C"/>
    <property type="match status" value="1"/>
</dbReference>
<keyword evidence="7" id="KW-1185">Reference proteome</keyword>
<dbReference type="PROSITE" id="PS51077">
    <property type="entry name" value="HTH_ICLR"/>
    <property type="match status" value="1"/>
</dbReference>
<dbReference type="PANTHER" id="PTHR30136:SF22">
    <property type="entry name" value="TRANSCRIPTIONAL REPRESSOR ICLR"/>
    <property type="match status" value="1"/>
</dbReference>
<dbReference type="SUPFAM" id="SSF46785">
    <property type="entry name" value="Winged helix' DNA-binding domain"/>
    <property type="match status" value="1"/>
</dbReference>
<organism evidence="6 7">
    <name type="scientific">Yersinia entomophaga</name>
    <dbReference type="NCBI Taxonomy" id="935293"/>
    <lineage>
        <taxon>Bacteria</taxon>
        <taxon>Pseudomonadati</taxon>
        <taxon>Pseudomonadota</taxon>
        <taxon>Gammaproteobacteria</taxon>
        <taxon>Enterobacterales</taxon>
        <taxon>Yersiniaceae</taxon>
        <taxon>Yersinia</taxon>
    </lineage>
</organism>
<gene>
    <name evidence="6" type="ORF">PL78_11070</name>
</gene>
<dbReference type="Proteomes" id="UP000266744">
    <property type="component" value="Chromosome"/>
</dbReference>
<name>A0ABN4PX98_YERET</name>
<dbReference type="Pfam" id="PF09339">
    <property type="entry name" value="HTH_IclR"/>
    <property type="match status" value="1"/>
</dbReference>
<dbReference type="PANTHER" id="PTHR30136">
    <property type="entry name" value="HELIX-TURN-HELIX TRANSCRIPTIONAL REGULATOR, ICLR FAMILY"/>
    <property type="match status" value="1"/>
</dbReference>
<evidence type="ECO:0000256" key="2">
    <source>
        <dbReference type="ARBA" id="ARBA00023125"/>
    </source>
</evidence>
<reference evidence="7" key="1">
    <citation type="journal article" date="2016" name="Toxins">
        <title>The Draft Genome Sequence of the Yersinia entomophaga Entomopathogenic Type Strain MH96T.</title>
        <authorList>
            <person name="Hurst M.R."/>
            <person name="Beattie A."/>
            <person name="Altermann E."/>
            <person name="Moraga R.M."/>
            <person name="Harper L.A."/>
            <person name="Calder J."/>
            <person name="Laugraud A."/>
        </authorList>
    </citation>
    <scope>NUCLEOTIDE SEQUENCE [LARGE SCALE GENOMIC DNA]</scope>
    <source>
        <strain evidence="7">MH96</strain>
    </source>
</reference>
<proteinExistence type="predicted"/>
<keyword evidence="2" id="KW-0238">DNA-binding</keyword>
<dbReference type="SMART" id="SM00346">
    <property type="entry name" value="HTH_ICLR"/>
    <property type="match status" value="1"/>
</dbReference>
<dbReference type="SUPFAM" id="SSF55781">
    <property type="entry name" value="GAF domain-like"/>
    <property type="match status" value="1"/>
</dbReference>
<protein>
    <submittedName>
        <fullName evidence="6">Transcriptional repressor IclR</fullName>
    </submittedName>
</protein>
<evidence type="ECO:0000256" key="1">
    <source>
        <dbReference type="ARBA" id="ARBA00023015"/>
    </source>
</evidence>
<dbReference type="InterPro" id="IPR005471">
    <property type="entry name" value="Tscrpt_reg_IclR_N"/>
</dbReference>
<accession>A0ABN4PX98</accession>
<dbReference type="EMBL" id="CP010029">
    <property type="protein sequence ID" value="ANI30366.1"/>
    <property type="molecule type" value="Genomic_DNA"/>
</dbReference>
<evidence type="ECO:0000259" key="5">
    <source>
        <dbReference type="PROSITE" id="PS51078"/>
    </source>
</evidence>
<keyword evidence="1" id="KW-0805">Transcription regulation</keyword>
<evidence type="ECO:0000313" key="6">
    <source>
        <dbReference type="EMBL" id="ANI30366.1"/>
    </source>
</evidence>
<dbReference type="PROSITE" id="PS51078">
    <property type="entry name" value="ICLR_ED"/>
    <property type="match status" value="1"/>
</dbReference>
<dbReference type="InterPro" id="IPR014757">
    <property type="entry name" value="Tscrpt_reg_IclR_C"/>
</dbReference>
<feature type="domain" description="IclR-ED" evidence="5">
    <location>
        <begin position="90"/>
        <end position="275"/>
    </location>
</feature>
<dbReference type="InterPro" id="IPR050707">
    <property type="entry name" value="HTH_MetabolicPath_Reg"/>
</dbReference>